<protein>
    <submittedName>
        <fullName evidence="1">Uncharacterized protein</fullName>
    </submittedName>
</protein>
<gene>
    <name evidence="1" type="ORF">A8F95_08445</name>
</gene>
<name>A0A1B9AU01_9BACI</name>
<sequence length="59" mass="6741">MTGMNLGDLSTIKDKESLLELFEETYPDGKPKAIENKANQVWRFRSEIKVGDIVVFPLK</sequence>
<accession>A0A1B9AU01</accession>
<dbReference type="RefSeq" id="WP_065410718.1">
    <property type="nucleotide sequence ID" value="NZ_MAYT01000023.1"/>
</dbReference>
<keyword evidence="2" id="KW-1185">Reference proteome</keyword>
<dbReference type="Proteomes" id="UP000092578">
    <property type="component" value="Unassembled WGS sequence"/>
</dbReference>
<dbReference type="EMBL" id="MAYT01000023">
    <property type="protein sequence ID" value="OCA87269.1"/>
    <property type="molecule type" value="Genomic_DNA"/>
</dbReference>
<dbReference type="AlphaFoldDB" id="A0A1B9AU01"/>
<proteinExistence type="predicted"/>
<evidence type="ECO:0000313" key="1">
    <source>
        <dbReference type="EMBL" id="OCA87269.1"/>
    </source>
</evidence>
<comment type="caution">
    <text evidence="1">The sequence shown here is derived from an EMBL/GenBank/DDBJ whole genome shotgun (WGS) entry which is preliminary data.</text>
</comment>
<organism evidence="1 2">
    <name type="scientific">Pseudobacillus wudalianchiensis</name>
    <dbReference type="NCBI Taxonomy" id="1743143"/>
    <lineage>
        <taxon>Bacteria</taxon>
        <taxon>Bacillati</taxon>
        <taxon>Bacillota</taxon>
        <taxon>Bacilli</taxon>
        <taxon>Bacillales</taxon>
        <taxon>Bacillaceae</taxon>
        <taxon>Pseudobacillus</taxon>
    </lineage>
</organism>
<reference evidence="2" key="1">
    <citation type="submission" date="2016-05" db="EMBL/GenBank/DDBJ databases">
        <authorList>
            <person name="Liu B."/>
            <person name="Wang J."/>
            <person name="Zhu Y."/>
            <person name="Liu G."/>
            <person name="Chen Q."/>
            <person name="Chen Z."/>
            <person name="Lan J."/>
            <person name="Che J."/>
            <person name="Ge C."/>
            <person name="Shi H."/>
            <person name="Pan Z."/>
            <person name="Liu X."/>
        </authorList>
    </citation>
    <scope>NUCLEOTIDE SEQUENCE [LARGE SCALE GENOMIC DNA]</scope>
    <source>
        <strain evidence="2">FJAT-27215</strain>
    </source>
</reference>
<evidence type="ECO:0000313" key="2">
    <source>
        <dbReference type="Proteomes" id="UP000092578"/>
    </source>
</evidence>